<evidence type="ECO:0000259" key="8">
    <source>
        <dbReference type="Pfam" id="PF06271"/>
    </source>
</evidence>
<dbReference type="RefSeq" id="WP_184392001.1">
    <property type="nucleotide sequence ID" value="NZ_BAAAJD010000077.1"/>
</dbReference>
<keyword evidence="5 7" id="KW-0472">Membrane</keyword>
<dbReference type="EMBL" id="JACHDB010000001">
    <property type="protein sequence ID" value="MBB5432434.1"/>
    <property type="molecule type" value="Genomic_DNA"/>
</dbReference>
<sequence length="184" mass="19535">MAQEGRHGPDGGPPHGWGAGPAGRPRSADLGRRFAARLIDCVIVQAVSMVALVPLLAVVMVAGSALLDGPPSRGAGLGSFAALFFVIWWGYEVLFLSRWGATPGKRVMGLRVVPVHGARRAPSTRASAVRGLLWAGPLLFSWSPWVNLLSGLYWIADIGWAVGDRPDRQALHDKAAGTRVVEEA</sequence>
<accession>A0A7W8QLX8</accession>
<dbReference type="Proteomes" id="UP000572635">
    <property type="component" value="Unassembled WGS sequence"/>
</dbReference>
<keyword evidence="3 7" id="KW-0812">Transmembrane</keyword>
<evidence type="ECO:0000256" key="3">
    <source>
        <dbReference type="ARBA" id="ARBA00022692"/>
    </source>
</evidence>
<proteinExistence type="predicted"/>
<evidence type="ECO:0000256" key="4">
    <source>
        <dbReference type="ARBA" id="ARBA00022989"/>
    </source>
</evidence>
<evidence type="ECO:0000256" key="2">
    <source>
        <dbReference type="ARBA" id="ARBA00022475"/>
    </source>
</evidence>
<reference evidence="9 10" key="1">
    <citation type="submission" date="2020-08" db="EMBL/GenBank/DDBJ databases">
        <title>Sequencing the genomes of 1000 actinobacteria strains.</title>
        <authorList>
            <person name="Klenk H.-P."/>
        </authorList>
    </citation>
    <scope>NUCLEOTIDE SEQUENCE [LARGE SCALE GENOMIC DNA]</scope>
    <source>
        <strain evidence="9 10">DSM 44551</strain>
    </source>
</reference>
<protein>
    <submittedName>
        <fullName evidence="9">Putative RDD family membrane protein YckC</fullName>
    </submittedName>
</protein>
<evidence type="ECO:0000256" key="5">
    <source>
        <dbReference type="ARBA" id="ARBA00023136"/>
    </source>
</evidence>
<organism evidence="9 10">
    <name type="scientific">Nocardiopsis composta</name>
    <dbReference type="NCBI Taxonomy" id="157465"/>
    <lineage>
        <taxon>Bacteria</taxon>
        <taxon>Bacillati</taxon>
        <taxon>Actinomycetota</taxon>
        <taxon>Actinomycetes</taxon>
        <taxon>Streptosporangiales</taxon>
        <taxon>Nocardiopsidaceae</taxon>
        <taxon>Nocardiopsis</taxon>
    </lineage>
</organism>
<evidence type="ECO:0000256" key="7">
    <source>
        <dbReference type="SAM" id="Phobius"/>
    </source>
</evidence>
<feature type="transmembrane region" description="Helical" evidence="7">
    <location>
        <begin position="79"/>
        <end position="101"/>
    </location>
</feature>
<dbReference type="InterPro" id="IPR051791">
    <property type="entry name" value="Pra-immunoreactive"/>
</dbReference>
<dbReference type="Pfam" id="PF06271">
    <property type="entry name" value="RDD"/>
    <property type="match status" value="1"/>
</dbReference>
<keyword evidence="4 7" id="KW-1133">Transmembrane helix</keyword>
<dbReference type="PANTHER" id="PTHR36115:SF4">
    <property type="entry name" value="MEMBRANE PROTEIN"/>
    <property type="match status" value="1"/>
</dbReference>
<feature type="transmembrane region" description="Helical" evidence="7">
    <location>
        <begin position="42"/>
        <end position="67"/>
    </location>
</feature>
<comment type="caution">
    <text evidence="9">The sequence shown here is derived from an EMBL/GenBank/DDBJ whole genome shotgun (WGS) entry which is preliminary data.</text>
</comment>
<evidence type="ECO:0000313" key="10">
    <source>
        <dbReference type="Proteomes" id="UP000572635"/>
    </source>
</evidence>
<keyword evidence="2" id="KW-1003">Cell membrane</keyword>
<evidence type="ECO:0000256" key="1">
    <source>
        <dbReference type="ARBA" id="ARBA00004651"/>
    </source>
</evidence>
<name>A0A7W8QLX8_9ACTN</name>
<evidence type="ECO:0000256" key="6">
    <source>
        <dbReference type="SAM" id="MobiDB-lite"/>
    </source>
</evidence>
<dbReference type="InterPro" id="IPR010432">
    <property type="entry name" value="RDD"/>
</dbReference>
<feature type="region of interest" description="Disordered" evidence="6">
    <location>
        <begin position="1"/>
        <end position="24"/>
    </location>
</feature>
<gene>
    <name evidence="9" type="ORF">HDA36_002518</name>
</gene>
<dbReference type="AlphaFoldDB" id="A0A7W8QLX8"/>
<comment type="subcellular location">
    <subcellularLocation>
        <location evidence="1">Cell membrane</location>
        <topology evidence="1">Multi-pass membrane protein</topology>
    </subcellularLocation>
</comment>
<feature type="domain" description="RDD" evidence="8">
    <location>
        <begin position="28"/>
        <end position="177"/>
    </location>
</feature>
<dbReference type="PANTHER" id="PTHR36115">
    <property type="entry name" value="PROLINE-RICH ANTIGEN HOMOLOG-RELATED"/>
    <property type="match status" value="1"/>
</dbReference>
<keyword evidence="10" id="KW-1185">Reference proteome</keyword>
<evidence type="ECO:0000313" key="9">
    <source>
        <dbReference type="EMBL" id="MBB5432434.1"/>
    </source>
</evidence>
<dbReference type="GO" id="GO:0005886">
    <property type="term" value="C:plasma membrane"/>
    <property type="evidence" value="ECO:0007669"/>
    <property type="project" value="UniProtKB-SubCell"/>
</dbReference>